<dbReference type="InterPro" id="IPR000944">
    <property type="entry name" value="Tscrpt_reg_Rrf2"/>
</dbReference>
<proteinExistence type="predicted"/>
<sequence length="141" mass="15528">MLSQRTRYAIRALIHLADRHGEGPIQLPEIAAAQNIPASFLTVILSQLSRAGLVTTQRGKDGGYRLSRAPDRISFGEIVRLTRGSLALVPCASRLAHRPCENCIDQDQCRIHHVMLQVRDETARILDNVTLADQLPAIAAD</sequence>
<name>A0ABX0XL54_9SPHN</name>
<keyword evidence="3" id="KW-1185">Reference proteome</keyword>
<dbReference type="PANTHER" id="PTHR33221:SF5">
    <property type="entry name" value="HTH-TYPE TRANSCRIPTIONAL REGULATOR ISCR"/>
    <property type="match status" value="1"/>
</dbReference>
<dbReference type="Proteomes" id="UP000734218">
    <property type="component" value="Unassembled WGS sequence"/>
</dbReference>
<evidence type="ECO:0000256" key="1">
    <source>
        <dbReference type="ARBA" id="ARBA00023125"/>
    </source>
</evidence>
<dbReference type="InterPro" id="IPR036390">
    <property type="entry name" value="WH_DNA-bd_sf"/>
</dbReference>
<dbReference type="InterPro" id="IPR030489">
    <property type="entry name" value="TR_Rrf2-type_CS"/>
</dbReference>
<protein>
    <submittedName>
        <fullName evidence="2">Rrf2 family protein</fullName>
    </submittedName>
</protein>
<reference evidence="2 3" key="1">
    <citation type="submission" date="2020-03" db="EMBL/GenBank/DDBJ databases">
        <title>Genomic Encyclopedia of Type Strains, Phase IV (KMG-IV): sequencing the most valuable type-strain genomes for metagenomic binning, comparative biology and taxonomic classification.</title>
        <authorList>
            <person name="Goeker M."/>
        </authorList>
    </citation>
    <scope>NUCLEOTIDE SEQUENCE [LARGE SCALE GENOMIC DNA]</scope>
    <source>
        <strain evidence="2 3">DSM 27651</strain>
    </source>
</reference>
<dbReference type="NCBIfam" id="TIGR00738">
    <property type="entry name" value="rrf2_super"/>
    <property type="match status" value="1"/>
</dbReference>
<dbReference type="Gene3D" id="1.10.10.10">
    <property type="entry name" value="Winged helix-like DNA-binding domain superfamily/Winged helix DNA-binding domain"/>
    <property type="match status" value="1"/>
</dbReference>
<dbReference type="RefSeq" id="WP_167953505.1">
    <property type="nucleotide sequence ID" value="NZ_JAATJE010000001.1"/>
</dbReference>
<keyword evidence="1" id="KW-0238">DNA-binding</keyword>
<dbReference type="PANTHER" id="PTHR33221">
    <property type="entry name" value="WINGED HELIX-TURN-HELIX TRANSCRIPTIONAL REGULATOR, RRF2 FAMILY"/>
    <property type="match status" value="1"/>
</dbReference>
<organism evidence="2 3">
    <name type="scientific">Sphingomonas jejuensis</name>
    <dbReference type="NCBI Taxonomy" id="904715"/>
    <lineage>
        <taxon>Bacteria</taxon>
        <taxon>Pseudomonadati</taxon>
        <taxon>Pseudomonadota</taxon>
        <taxon>Alphaproteobacteria</taxon>
        <taxon>Sphingomonadales</taxon>
        <taxon>Sphingomonadaceae</taxon>
        <taxon>Sphingomonas</taxon>
    </lineage>
</organism>
<evidence type="ECO:0000313" key="2">
    <source>
        <dbReference type="EMBL" id="NJC33527.1"/>
    </source>
</evidence>
<dbReference type="PROSITE" id="PS51197">
    <property type="entry name" value="HTH_RRF2_2"/>
    <property type="match status" value="1"/>
</dbReference>
<dbReference type="EMBL" id="JAATJE010000001">
    <property type="protein sequence ID" value="NJC33527.1"/>
    <property type="molecule type" value="Genomic_DNA"/>
</dbReference>
<dbReference type="SUPFAM" id="SSF46785">
    <property type="entry name" value="Winged helix' DNA-binding domain"/>
    <property type="match status" value="1"/>
</dbReference>
<dbReference type="InterPro" id="IPR036388">
    <property type="entry name" value="WH-like_DNA-bd_sf"/>
</dbReference>
<evidence type="ECO:0000313" key="3">
    <source>
        <dbReference type="Proteomes" id="UP000734218"/>
    </source>
</evidence>
<accession>A0ABX0XL54</accession>
<gene>
    <name evidence="2" type="ORF">GGR88_001001</name>
</gene>
<comment type="caution">
    <text evidence="2">The sequence shown here is derived from an EMBL/GenBank/DDBJ whole genome shotgun (WGS) entry which is preliminary data.</text>
</comment>
<dbReference type="Pfam" id="PF02082">
    <property type="entry name" value="Rrf2"/>
    <property type="match status" value="1"/>
</dbReference>
<dbReference type="PROSITE" id="PS01332">
    <property type="entry name" value="HTH_RRF2_1"/>
    <property type="match status" value="1"/>
</dbReference>